<evidence type="ECO:0000256" key="6">
    <source>
        <dbReference type="RuleBase" id="RU361187"/>
    </source>
</evidence>
<keyword evidence="3 6" id="KW-0326">Glycosidase</keyword>
<dbReference type="SUPFAM" id="SSF75005">
    <property type="entry name" value="Arabinanase/levansucrase/invertase"/>
    <property type="match status" value="1"/>
</dbReference>
<dbReference type="Pfam" id="PF17851">
    <property type="entry name" value="GH43_C2"/>
    <property type="match status" value="1"/>
</dbReference>
<dbReference type="InterPro" id="IPR041542">
    <property type="entry name" value="GH43_C2"/>
</dbReference>
<evidence type="ECO:0000256" key="2">
    <source>
        <dbReference type="ARBA" id="ARBA00022801"/>
    </source>
</evidence>
<keyword evidence="2 6" id="KW-0378">Hydrolase</keyword>
<feature type="active site" description="Proton donor" evidence="4">
    <location>
        <position position="186"/>
    </location>
</feature>
<dbReference type="SUPFAM" id="SSF49899">
    <property type="entry name" value="Concanavalin A-like lectins/glucanases"/>
    <property type="match status" value="1"/>
</dbReference>
<dbReference type="InterPro" id="IPR006710">
    <property type="entry name" value="Glyco_hydro_43"/>
</dbReference>
<feature type="site" description="Important for catalytic activity, responsible for pKa modulation of the active site Glu and correct orientation of both the proton donor and substrate" evidence="5">
    <location>
        <position position="127"/>
    </location>
</feature>
<evidence type="ECO:0000256" key="5">
    <source>
        <dbReference type="PIRSR" id="PIRSR606710-2"/>
    </source>
</evidence>
<evidence type="ECO:0000256" key="1">
    <source>
        <dbReference type="ARBA" id="ARBA00009865"/>
    </source>
</evidence>
<feature type="active site" description="Proton acceptor" evidence="4">
    <location>
        <position position="15"/>
    </location>
</feature>
<dbReference type="InterPro" id="IPR013320">
    <property type="entry name" value="ConA-like_dom_sf"/>
</dbReference>
<evidence type="ECO:0000259" key="7">
    <source>
        <dbReference type="Pfam" id="PF17851"/>
    </source>
</evidence>
<evidence type="ECO:0000256" key="3">
    <source>
        <dbReference type="ARBA" id="ARBA00023295"/>
    </source>
</evidence>
<comment type="similarity">
    <text evidence="1 6">Belongs to the glycosyl hydrolase 43 family.</text>
</comment>
<dbReference type="PANTHER" id="PTHR42812">
    <property type="entry name" value="BETA-XYLOSIDASE"/>
    <property type="match status" value="1"/>
</dbReference>
<dbReference type="InterPro" id="IPR051795">
    <property type="entry name" value="Glycosyl_Hydrlase_43"/>
</dbReference>
<proteinExistence type="inferred from homology"/>
<dbReference type="Gene3D" id="2.115.10.20">
    <property type="entry name" value="Glycosyl hydrolase domain, family 43"/>
    <property type="match status" value="1"/>
</dbReference>
<reference evidence="8" key="1">
    <citation type="submission" date="2020-10" db="EMBL/GenBank/DDBJ databases">
        <authorList>
            <person name="Gilroy R."/>
        </authorList>
    </citation>
    <scope>NUCLEOTIDE SEQUENCE</scope>
    <source>
        <strain evidence="8">CHK123-3438</strain>
    </source>
</reference>
<dbReference type="Pfam" id="PF04616">
    <property type="entry name" value="Glyco_hydro_43"/>
    <property type="match status" value="1"/>
</dbReference>
<comment type="caution">
    <text evidence="8">The sequence shown here is derived from an EMBL/GenBank/DDBJ whole genome shotgun (WGS) entry which is preliminary data.</text>
</comment>
<reference evidence="8" key="2">
    <citation type="journal article" date="2021" name="PeerJ">
        <title>Extensive microbial diversity within the chicken gut microbiome revealed by metagenomics and culture.</title>
        <authorList>
            <person name="Gilroy R."/>
            <person name="Ravi A."/>
            <person name="Getino M."/>
            <person name="Pursley I."/>
            <person name="Horton D.L."/>
            <person name="Alikhan N.F."/>
            <person name="Baker D."/>
            <person name="Gharbi K."/>
            <person name="Hall N."/>
            <person name="Watson M."/>
            <person name="Adriaenssens E.M."/>
            <person name="Foster-Nyarko E."/>
            <person name="Jarju S."/>
            <person name="Secka A."/>
            <person name="Antonio M."/>
            <person name="Oren A."/>
            <person name="Chaudhuri R.R."/>
            <person name="La Ragione R."/>
            <person name="Hildebrand F."/>
            <person name="Pallen M.J."/>
        </authorList>
    </citation>
    <scope>NUCLEOTIDE SEQUENCE</scope>
    <source>
        <strain evidence="8">CHK123-3438</strain>
    </source>
</reference>
<protein>
    <submittedName>
        <fullName evidence="8">Glycoside hydrolase family 43 protein</fullName>
    </submittedName>
</protein>
<dbReference type="GO" id="GO:0005975">
    <property type="term" value="P:carbohydrate metabolic process"/>
    <property type="evidence" value="ECO:0007669"/>
    <property type="project" value="InterPro"/>
</dbReference>
<dbReference type="Gene3D" id="2.60.120.200">
    <property type="match status" value="1"/>
</dbReference>
<dbReference type="EMBL" id="DVKS01000070">
    <property type="protein sequence ID" value="HIT41324.1"/>
    <property type="molecule type" value="Genomic_DNA"/>
</dbReference>
<dbReference type="AlphaFoldDB" id="A0A9D1GJ81"/>
<sequence>MITIKNPVLTGFHPDPSMIRVGEDYYIAVSTFEWFPGVEIYHSKNLRDWELAVRPLNRLSQLNMTGEASSKGVWAPCLSYHNGKFYLIYSDMKSTGVFYDVNNYLVTAEDIQGPWSEPIYMNSSGFDPSLFHDDDGRKWFVNMFSDFRTWKVRFSGIVLQEYSEEEQRLTGEPVRIFAGTPARTTEGPHLYKRDGWYYLFCAEGGTGVRHQETVLRSRNVEGPYEVSPFTPLITGWPYADNPIQKAGHASLVEGNNGEWYLAHLCGRPVEGKYCILGRETAIQKVVWENDWPRLAGGSSKPQTEVEVNYPDTDDETRQKGAGYFGDWRDDFSGSTWDAHFQTLRVPMGDKASMTARPGWLRMYGRESLESCYDQSFLGFRQQHFCVQADTKAEFAPVSHQQMAGLTYFYNGSCFYYLYVTHDEELGRVLTVMRKLPEGFDMPAGAGIPLPQEGPVWMRMMVRYGDAQFYYSLDGEKYEKIGPQLDARRMSDEEGPGRFTGAFFGICCQDISGRRRAADFDFVEYRVLTDTDQTE</sequence>
<evidence type="ECO:0000256" key="4">
    <source>
        <dbReference type="PIRSR" id="PIRSR606710-1"/>
    </source>
</evidence>
<dbReference type="InterPro" id="IPR023296">
    <property type="entry name" value="Glyco_hydro_beta-prop_sf"/>
</dbReference>
<accession>A0A9D1GJ81</accession>
<name>A0A9D1GJ81_9FIRM</name>
<dbReference type="Proteomes" id="UP000886860">
    <property type="component" value="Unassembled WGS sequence"/>
</dbReference>
<dbReference type="PANTHER" id="PTHR42812:SF12">
    <property type="entry name" value="BETA-XYLOSIDASE-RELATED"/>
    <property type="match status" value="1"/>
</dbReference>
<evidence type="ECO:0000313" key="9">
    <source>
        <dbReference type="Proteomes" id="UP000886860"/>
    </source>
</evidence>
<organism evidence="8 9">
    <name type="scientific">Candidatus Caccovicinus merdipullorum</name>
    <dbReference type="NCBI Taxonomy" id="2840724"/>
    <lineage>
        <taxon>Bacteria</taxon>
        <taxon>Bacillati</taxon>
        <taxon>Bacillota</taxon>
        <taxon>Clostridia</taxon>
        <taxon>Eubacteriales</taxon>
        <taxon>Candidatus Caccovicinus</taxon>
    </lineage>
</organism>
<evidence type="ECO:0000313" key="8">
    <source>
        <dbReference type="EMBL" id="HIT41324.1"/>
    </source>
</evidence>
<dbReference type="CDD" id="cd09000">
    <property type="entry name" value="GH43_SXA-like"/>
    <property type="match status" value="1"/>
</dbReference>
<dbReference type="GO" id="GO:0004553">
    <property type="term" value="F:hydrolase activity, hydrolyzing O-glycosyl compounds"/>
    <property type="evidence" value="ECO:0007669"/>
    <property type="project" value="InterPro"/>
</dbReference>
<feature type="domain" description="Beta-xylosidase C-terminal Concanavalin A-like" evidence="7">
    <location>
        <begin position="328"/>
        <end position="525"/>
    </location>
</feature>
<gene>
    <name evidence="8" type="ORF">IAB60_04325</name>
</gene>